<proteinExistence type="predicted"/>
<gene>
    <name evidence="1" type="primary">SSCI36870.1</name>
</gene>
<organism evidence="1 2">
    <name type="scientific">Sporisorium scitamineum</name>
    <dbReference type="NCBI Taxonomy" id="49012"/>
    <lineage>
        <taxon>Eukaryota</taxon>
        <taxon>Fungi</taxon>
        <taxon>Dikarya</taxon>
        <taxon>Basidiomycota</taxon>
        <taxon>Ustilaginomycotina</taxon>
        <taxon>Ustilaginomycetes</taxon>
        <taxon>Ustilaginales</taxon>
        <taxon>Ustilaginaceae</taxon>
        <taxon>Sporisorium</taxon>
    </lineage>
</organism>
<dbReference type="AlphaFoldDB" id="A0A0F7RZQ7"/>
<evidence type="ECO:0000313" key="1">
    <source>
        <dbReference type="EMBL" id="CDS00152.1"/>
    </source>
</evidence>
<accession>A0A0F7RZQ7</accession>
<keyword evidence="2" id="KW-1185">Reference proteome</keyword>
<dbReference type="Proteomes" id="UP000242770">
    <property type="component" value="Unassembled WGS sequence"/>
</dbReference>
<dbReference type="EMBL" id="CCFA01002099">
    <property type="protein sequence ID" value="CDS00152.1"/>
    <property type="molecule type" value="Genomic_DNA"/>
</dbReference>
<name>A0A0F7RZQ7_9BASI</name>
<reference evidence="2" key="1">
    <citation type="submission" date="2014-06" db="EMBL/GenBank/DDBJ databases">
        <authorList>
            <person name="Berkman P.J."/>
        </authorList>
    </citation>
    <scope>NUCLEOTIDE SEQUENCE [LARGE SCALE GENOMIC DNA]</scope>
</reference>
<sequence length="38" mass="4189">MDKMDALKLEAISTNSYVHLTNGKHIKTDGMVTLLIDA</sequence>
<evidence type="ECO:0000313" key="2">
    <source>
        <dbReference type="Proteomes" id="UP000242770"/>
    </source>
</evidence>
<protein>
    <submittedName>
        <fullName evidence="1">Uncharacterized protein</fullName>
    </submittedName>
</protein>